<evidence type="ECO:0000256" key="1">
    <source>
        <dbReference type="ARBA" id="ARBA00001947"/>
    </source>
</evidence>
<evidence type="ECO:0000256" key="4">
    <source>
        <dbReference type="ARBA" id="ARBA00022833"/>
    </source>
</evidence>
<evidence type="ECO:0000313" key="6">
    <source>
        <dbReference type="EMBL" id="UXP33400.1"/>
    </source>
</evidence>
<dbReference type="PANTHER" id="PTHR37326">
    <property type="entry name" value="BLL3975 PROTEIN"/>
    <property type="match status" value="1"/>
</dbReference>
<dbReference type="Proteomes" id="UP001065174">
    <property type="component" value="Chromosome"/>
</dbReference>
<dbReference type="InterPro" id="IPR055438">
    <property type="entry name" value="AstE_AspA_cat"/>
</dbReference>
<comment type="cofactor">
    <cofactor evidence="1">
        <name>Zn(2+)</name>
        <dbReference type="ChEBI" id="CHEBI:29105"/>
    </cofactor>
</comment>
<name>A0ABY6CTT3_9BACT</name>
<protein>
    <submittedName>
        <fullName evidence="6">Succinylglutamate desuccinylase/aspartoacylase family protein</fullName>
    </submittedName>
</protein>
<organism evidence="6 7">
    <name type="scientific">Reichenbachiella agarivorans</name>
    <dbReference type="NCBI Taxonomy" id="2979464"/>
    <lineage>
        <taxon>Bacteria</taxon>
        <taxon>Pseudomonadati</taxon>
        <taxon>Bacteroidota</taxon>
        <taxon>Cytophagia</taxon>
        <taxon>Cytophagales</taxon>
        <taxon>Reichenbachiellaceae</taxon>
        <taxon>Reichenbachiella</taxon>
    </lineage>
</organism>
<dbReference type="PIRSF" id="PIRSF039012">
    <property type="entry name" value="ASP"/>
    <property type="match status" value="1"/>
</dbReference>
<evidence type="ECO:0000259" key="5">
    <source>
        <dbReference type="Pfam" id="PF24827"/>
    </source>
</evidence>
<sequence length="318" mass="34853">MDSDSMWISDTEILPGETKKVTVNIARLPSHSPIEISITVARSKIPGPVFLMMGGMHGDEINGIEIVRRIIQNNLHIPERGTTISIPIINVYGFIHFSRYVPDGKDVNRSFPGNKNGSLAARVAYYLMKEIIPKIDYGIDFHTGGADRTNYPQIRCMMSDPVNAELAAAFAAPFSLHSAFRPKSLRWAAGKMKKKILVYEGGESSRFDEYAISQGILGTERLMNHLGLKTYAPPATEHETILIKSSSWIRAKASGLFGTLVSSGQTITKNQIVGYISDPFGEFKVPVRAGAKGYVIGLNNNPIVHQGDALMHIGVLKG</sequence>
<keyword evidence="7" id="KW-1185">Reference proteome</keyword>
<dbReference type="CDD" id="cd06251">
    <property type="entry name" value="M14_ASTE_ASPA-like"/>
    <property type="match status" value="1"/>
</dbReference>
<feature type="domain" description="Succinylglutamate desuccinylase/Aspartoacylase catalytic" evidence="5">
    <location>
        <begin position="47"/>
        <end position="226"/>
    </location>
</feature>
<evidence type="ECO:0000313" key="7">
    <source>
        <dbReference type="Proteomes" id="UP001065174"/>
    </source>
</evidence>
<dbReference type="InterPro" id="IPR043795">
    <property type="entry name" value="N-alpha-Ac-DABA-like"/>
</dbReference>
<evidence type="ECO:0000256" key="3">
    <source>
        <dbReference type="ARBA" id="ARBA00022801"/>
    </source>
</evidence>
<reference evidence="6" key="1">
    <citation type="submission" date="2022-09" db="EMBL/GenBank/DDBJ databases">
        <title>Comparative genomics and taxonomic characterization of three novel marine species of genus Reichenbachiella exhibiting antioxidant and polysaccharide degradation activities.</title>
        <authorList>
            <person name="Muhammad N."/>
            <person name="Lee Y.-J."/>
            <person name="Ko J."/>
            <person name="Kim S.-G."/>
        </authorList>
    </citation>
    <scope>NUCLEOTIDE SEQUENCE</scope>
    <source>
        <strain evidence="6">BKB1-1</strain>
    </source>
</reference>
<proteinExistence type="predicted"/>
<evidence type="ECO:0000256" key="2">
    <source>
        <dbReference type="ARBA" id="ARBA00022723"/>
    </source>
</evidence>
<keyword evidence="2" id="KW-0479">Metal-binding</keyword>
<dbReference type="EMBL" id="CP106679">
    <property type="protein sequence ID" value="UXP33400.1"/>
    <property type="molecule type" value="Genomic_DNA"/>
</dbReference>
<dbReference type="InterPro" id="IPR053138">
    <property type="entry name" value="N-alpha-Ac-DABA_deacetylase"/>
</dbReference>
<keyword evidence="4" id="KW-0862">Zinc</keyword>
<dbReference type="Gene3D" id="3.40.630.10">
    <property type="entry name" value="Zn peptidases"/>
    <property type="match status" value="1"/>
</dbReference>
<keyword evidence="3" id="KW-0378">Hydrolase</keyword>
<dbReference type="PANTHER" id="PTHR37326:SF2">
    <property type="entry name" value="SUCCINYLGLUTAMATE DESUCCINYLASE_ASPARTOACYLASE FAMILY PROTEIN"/>
    <property type="match status" value="1"/>
</dbReference>
<gene>
    <name evidence="6" type="ORF">N6H18_05470</name>
</gene>
<dbReference type="Pfam" id="PF24827">
    <property type="entry name" value="AstE_AspA_cat"/>
    <property type="match status" value="1"/>
</dbReference>
<dbReference type="RefSeq" id="WP_262310829.1">
    <property type="nucleotide sequence ID" value="NZ_CP106679.1"/>
</dbReference>
<dbReference type="SUPFAM" id="SSF53187">
    <property type="entry name" value="Zn-dependent exopeptidases"/>
    <property type="match status" value="1"/>
</dbReference>
<accession>A0ABY6CTT3</accession>